<dbReference type="Proteomes" id="UP000038045">
    <property type="component" value="Unplaced"/>
</dbReference>
<dbReference type="InterPro" id="IPR006683">
    <property type="entry name" value="Thioestr_dom"/>
</dbReference>
<evidence type="ECO:0000256" key="1">
    <source>
        <dbReference type="ARBA" id="ARBA00022801"/>
    </source>
</evidence>
<evidence type="ECO:0000256" key="2">
    <source>
        <dbReference type="SAM" id="MobiDB-lite"/>
    </source>
</evidence>
<name>A0A0N4ZLG6_PARTI</name>
<dbReference type="CDD" id="cd03443">
    <property type="entry name" value="PaaI_thioesterase"/>
    <property type="match status" value="1"/>
</dbReference>
<keyword evidence="4" id="KW-1185">Reference proteome</keyword>
<accession>A0A0N4ZLG6</accession>
<keyword evidence="1" id="KW-0378">Hydrolase</keyword>
<dbReference type="GO" id="GO:0005829">
    <property type="term" value="C:cytosol"/>
    <property type="evidence" value="ECO:0007669"/>
    <property type="project" value="TreeGrafter"/>
</dbReference>
<dbReference type="Pfam" id="PF03061">
    <property type="entry name" value="4HBT"/>
    <property type="match status" value="1"/>
</dbReference>
<sequence length="159" mass="17188">MTESFLTTLLPQLASGAAHTHALGFAYEGLEGDRVRMRVPYRHDLVGDPETGVLAGGLVTTLLDHAGGLAVWVALDAFRPIATLDLRVDYMRAAHPGRDLLAEARCYRLTRNLAFVRAWAFEDDPADPVAAAQSAYMVSAEGDSRTGANLKPRRAKDPA</sequence>
<dbReference type="InterPro" id="IPR029069">
    <property type="entry name" value="HotDog_dom_sf"/>
</dbReference>
<evidence type="ECO:0000259" key="3">
    <source>
        <dbReference type="Pfam" id="PF03061"/>
    </source>
</evidence>
<dbReference type="AlphaFoldDB" id="A0A0N4ZLG6"/>
<protein>
    <submittedName>
        <fullName evidence="5">4HBT domain-containing protein</fullName>
    </submittedName>
</protein>
<feature type="domain" description="Thioesterase" evidence="3">
    <location>
        <begin position="52"/>
        <end position="124"/>
    </location>
</feature>
<dbReference type="SUPFAM" id="SSF54637">
    <property type="entry name" value="Thioesterase/thiol ester dehydrase-isomerase"/>
    <property type="match status" value="1"/>
</dbReference>
<dbReference type="Gene3D" id="3.10.129.10">
    <property type="entry name" value="Hotdog Thioesterase"/>
    <property type="match status" value="1"/>
</dbReference>
<dbReference type="PANTHER" id="PTHR43240:SF7">
    <property type="entry name" value="BLR7284 PROTEIN"/>
    <property type="match status" value="1"/>
</dbReference>
<dbReference type="NCBIfam" id="TIGR00369">
    <property type="entry name" value="unchar_dom_1"/>
    <property type="match status" value="1"/>
</dbReference>
<evidence type="ECO:0000313" key="4">
    <source>
        <dbReference type="Proteomes" id="UP000038045"/>
    </source>
</evidence>
<dbReference type="WBParaSite" id="PTRK_0000914866.1">
    <property type="protein sequence ID" value="PTRK_0000914866.1"/>
    <property type="gene ID" value="PTRK_0000914866"/>
</dbReference>
<proteinExistence type="predicted"/>
<evidence type="ECO:0000313" key="5">
    <source>
        <dbReference type="WBParaSite" id="PTRK_0000914866.1"/>
    </source>
</evidence>
<organism evidence="4 5">
    <name type="scientific">Parastrongyloides trichosuri</name>
    <name type="common">Possum-specific nematode worm</name>
    <dbReference type="NCBI Taxonomy" id="131310"/>
    <lineage>
        <taxon>Eukaryota</taxon>
        <taxon>Metazoa</taxon>
        <taxon>Ecdysozoa</taxon>
        <taxon>Nematoda</taxon>
        <taxon>Chromadorea</taxon>
        <taxon>Rhabditida</taxon>
        <taxon>Tylenchina</taxon>
        <taxon>Panagrolaimomorpha</taxon>
        <taxon>Strongyloidoidea</taxon>
        <taxon>Strongyloididae</taxon>
        <taxon>Parastrongyloides</taxon>
    </lineage>
</organism>
<dbReference type="PANTHER" id="PTHR43240">
    <property type="entry name" value="1,4-DIHYDROXY-2-NAPHTHOYL-COA THIOESTERASE 1"/>
    <property type="match status" value="1"/>
</dbReference>
<dbReference type="GO" id="GO:0061522">
    <property type="term" value="F:1,4-dihydroxy-2-naphthoyl-CoA thioesterase activity"/>
    <property type="evidence" value="ECO:0007669"/>
    <property type="project" value="TreeGrafter"/>
</dbReference>
<feature type="region of interest" description="Disordered" evidence="2">
    <location>
        <begin position="140"/>
        <end position="159"/>
    </location>
</feature>
<reference evidence="5" key="1">
    <citation type="submission" date="2017-02" db="UniProtKB">
        <authorList>
            <consortium name="WormBaseParasite"/>
        </authorList>
    </citation>
    <scope>IDENTIFICATION</scope>
</reference>
<dbReference type="InterPro" id="IPR003736">
    <property type="entry name" value="PAAI_dom"/>
</dbReference>